<dbReference type="AlphaFoldDB" id="K6YZI9"/>
<dbReference type="InterPro" id="IPR018950">
    <property type="entry name" value="DiS-bond_isomerase_DsbC/G_N"/>
</dbReference>
<keyword evidence="8" id="KW-0175">Coiled coil</keyword>
<dbReference type="InterPro" id="IPR012336">
    <property type="entry name" value="Thioredoxin-like_fold"/>
</dbReference>
<reference evidence="12" key="1">
    <citation type="journal article" date="2014" name="Environ. Microbiol.">
        <title>Comparative genomics of the marine bacterial genus Glaciecola reveals the high degree of genomic diversity and genomic characteristic for cold adaptation.</title>
        <authorList>
            <person name="Qin Q.L."/>
            <person name="Xie B.B."/>
            <person name="Yu Y."/>
            <person name="Shu Y.L."/>
            <person name="Rong J.C."/>
            <person name="Zhang Y.J."/>
            <person name="Zhao D.L."/>
            <person name="Chen X.L."/>
            <person name="Zhang X.Y."/>
            <person name="Chen B."/>
            <person name="Zhou B.C."/>
            <person name="Zhang Y.Z."/>
        </authorList>
    </citation>
    <scope>NUCLEOTIDE SEQUENCE [LARGE SCALE GENOMIC DNA]</scope>
    <source>
        <strain evidence="12">ACAM 615</strain>
    </source>
</reference>
<dbReference type="InterPro" id="IPR009094">
    <property type="entry name" value="DiS-bond_isomerase_DsbC/G_N_sf"/>
</dbReference>
<proteinExistence type="inferred from homology"/>
<protein>
    <recommendedName>
        <fullName evidence="7">Thiol:disulfide interchange protein</fullName>
    </recommendedName>
</protein>
<dbReference type="InterPro" id="IPR051470">
    <property type="entry name" value="Thiol:disulfide_interchange"/>
</dbReference>
<comment type="subcellular location">
    <subcellularLocation>
        <location evidence="1 7">Periplasm</location>
    </subcellularLocation>
</comment>
<evidence type="ECO:0000259" key="10">
    <source>
        <dbReference type="Pfam" id="PF13098"/>
    </source>
</evidence>
<dbReference type="PANTHER" id="PTHR35272">
    <property type="entry name" value="THIOL:DISULFIDE INTERCHANGE PROTEIN DSBC-RELATED"/>
    <property type="match status" value="1"/>
</dbReference>
<keyword evidence="4 7" id="KW-0574">Periplasm</keyword>
<keyword evidence="12" id="KW-1185">Reference proteome</keyword>
<evidence type="ECO:0000256" key="3">
    <source>
        <dbReference type="ARBA" id="ARBA00022729"/>
    </source>
</evidence>
<feature type="domain" description="Disulphide bond isomerase DsbC/G N-terminal" evidence="9">
    <location>
        <begin position="46"/>
        <end position="93"/>
    </location>
</feature>
<dbReference type="InterPro" id="IPR033954">
    <property type="entry name" value="DiS-bond_Isoase_DsbC/G"/>
</dbReference>
<dbReference type="EMBL" id="BAEQ01000043">
    <property type="protein sequence ID" value="GAC29341.1"/>
    <property type="molecule type" value="Genomic_DNA"/>
</dbReference>
<organism evidence="11 12">
    <name type="scientific">Brumicola pallidula DSM 14239 = ACAM 615</name>
    <dbReference type="NCBI Taxonomy" id="1121922"/>
    <lineage>
        <taxon>Bacteria</taxon>
        <taxon>Pseudomonadati</taxon>
        <taxon>Pseudomonadota</taxon>
        <taxon>Gammaproteobacteria</taxon>
        <taxon>Alteromonadales</taxon>
        <taxon>Alteromonadaceae</taxon>
        <taxon>Brumicola</taxon>
    </lineage>
</organism>
<evidence type="ECO:0000259" key="9">
    <source>
        <dbReference type="Pfam" id="PF10411"/>
    </source>
</evidence>
<evidence type="ECO:0000313" key="12">
    <source>
        <dbReference type="Proteomes" id="UP000006251"/>
    </source>
</evidence>
<dbReference type="SUPFAM" id="SSF52833">
    <property type="entry name" value="Thioredoxin-like"/>
    <property type="match status" value="1"/>
</dbReference>
<dbReference type="Gene3D" id="3.10.450.70">
    <property type="entry name" value="Disulphide bond isomerase, DsbC/G, N-terminal"/>
    <property type="match status" value="1"/>
</dbReference>
<dbReference type="OrthoDB" id="12976at2"/>
<evidence type="ECO:0000256" key="2">
    <source>
        <dbReference type="ARBA" id="ARBA00009813"/>
    </source>
</evidence>
<sequence length="259" mass="28812">MIIRSLLILVAMTSFANVAYAQQSDLEQVENNLRNANAQFGSARIVVVRELSNEKFPGLYEVNVDGQSLVVSKDGTRAIVGDVFDLEKMINLTRIEKQKGQVVIVEQEIAKLDKNDFVIYPAKGKSIGQLYVFSDTTCGYCKKLHLEVQDYQNAGIDVKYIPYPRSELVDGQPAFENMKQVMCAKDKAAAMTKIKAGTDNGEFVQESYAQECVDSVIKGKMAGQNVRLEGTPFMYLTKGQIQIVPGYQPSENIISLFTK</sequence>
<evidence type="ECO:0000313" key="11">
    <source>
        <dbReference type="EMBL" id="GAC29341.1"/>
    </source>
</evidence>
<comment type="caution">
    <text evidence="11">The sequence shown here is derived from an EMBL/GenBank/DDBJ whole genome shotgun (WGS) entry which is preliminary data.</text>
</comment>
<comment type="similarity">
    <text evidence="2 7">Belongs to the thioredoxin family. DsbC subfamily.</text>
</comment>
<evidence type="ECO:0000256" key="7">
    <source>
        <dbReference type="RuleBase" id="RU364038"/>
    </source>
</evidence>
<dbReference type="RefSeq" id="WP_006012087.1">
    <property type="nucleotide sequence ID" value="NZ_AUAV01000017.1"/>
</dbReference>
<keyword evidence="6 7" id="KW-0676">Redox-active center</keyword>
<evidence type="ECO:0000256" key="6">
    <source>
        <dbReference type="ARBA" id="ARBA00023284"/>
    </source>
</evidence>
<gene>
    <name evidence="11" type="ORF">GPAL_2484</name>
</gene>
<dbReference type="InterPro" id="IPR036249">
    <property type="entry name" value="Thioredoxin-like_sf"/>
</dbReference>
<dbReference type="GO" id="GO:0042597">
    <property type="term" value="C:periplasmic space"/>
    <property type="evidence" value="ECO:0007669"/>
    <property type="project" value="UniProtKB-SubCell"/>
</dbReference>
<evidence type="ECO:0000256" key="1">
    <source>
        <dbReference type="ARBA" id="ARBA00004418"/>
    </source>
</evidence>
<accession>K6YZI9</accession>
<feature type="chain" id="PRO_5003897921" description="Thiol:disulfide interchange protein" evidence="7">
    <location>
        <begin position="22"/>
        <end position="259"/>
    </location>
</feature>
<keyword evidence="3 7" id="KW-0732">Signal</keyword>
<dbReference type="CDD" id="cd03020">
    <property type="entry name" value="DsbA_DsbC_DsbG"/>
    <property type="match status" value="1"/>
</dbReference>
<feature type="domain" description="Thioredoxin-like fold" evidence="10">
    <location>
        <begin position="124"/>
        <end position="255"/>
    </location>
</feature>
<dbReference type="Proteomes" id="UP000006251">
    <property type="component" value="Unassembled WGS sequence"/>
</dbReference>
<dbReference type="PANTHER" id="PTHR35272:SF3">
    <property type="entry name" value="THIOL:DISULFIDE INTERCHANGE PROTEIN DSBC"/>
    <property type="match status" value="1"/>
</dbReference>
<evidence type="ECO:0000256" key="4">
    <source>
        <dbReference type="ARBA" id="ARBA00022764"/>
    </source>
</evidence>
<dbReference type="SUPFAM" id="SSF54423">
    <property type="entry name" value="DsbC/DsbG N-terminal domain-like"/>
    <property type="match status" value="1"/>
</dbReference>
<dbReference type="Pfam" id="PF13098">
    <property type="entry name" value="Thioredoxin_2"/>
    <property type="match status" value="1"/>
</dbReference>
<dbReference type="Pfam" id="PF10411">
    <property type="entry name" value="DsbC_N"/>
    <property type="match status" value="1"/>
</dbReference>
<evidence type="ECO:0000256" key="5">
    <source>
        <dbReference type="ARBA" id="ARBA00023157"/>
    </source>
</evidence>
<feature type="signal peptide" evidence="7">
    <location>
        <begin position="1"/>
        <end position="21"/>
    </location>
</feature>
<dbReference type="STRING" id="1121922.GCA_000428905_03120"/>
<keyword evidence="5" id="KW-1015">Disulfide bond</keyword>
<dbReference type="Gene3D" id="3.40.30.10">
    <property type="entry name" value="Glutaredoxin"/>
    <property type="match status" value="1"/>
</dbReference>
<feature type="coiled-coil region" evidence="8">
    <location>
        <begin position="19"/>
        <end position="46"/>
    </location>
</feature>
<comment type="function">
    <text evidence="7">Required for disulfide bond formation in some periplasmic proteins. Acts by transferring its disulfide bond to other proteins and is reduced in the process.</text>
</comment>
<name>K6YZI9_9ALTE</name>
<evidence type="ECO:0000256" key="8">
    <source>
        <dbReference type="SAM" id="Coils"/>
    </source>
</evidence>